<feature type="compositionally biased region" description="Low complexity" evidence="1">
    <location>
        <begin position="7"/>
        <end position="21"/>
    </location>
</feature>
<organism evidence="2 3">
    <name type="scientific">Mortierella isabellina</name>
    <name type="common">Filamentous fungus</name>
    <name type="synonym">Umbelopsis isabellina</name>
    <dbReference type="NCBI Taxonomy" id="91625"/>
    <lineage>
        <taxon>Eukaryota</taxon>
        <taxon>Fungi</taxon>
        <taxon>Fungi incertae sedis</taxon>
        <taxon>Mucoromycota</taxon>
        <taxon>Mucoromycotina</taxon>
        <taxon>Umbelopsidomycetes</taxon>
        <taxon>Umbelopsidales</taxon>
        <taxon>Umbelopsidaceae</taxon>
        <taxon>Umbelopsis</taxon>
    </lineage>
</organism>
<feature type="region of interest" description="Disordered" evidence="1">
    <location>
        <begin position="1"/>
        <end position="25"/>
    </location>
</feature>
<dbReference type="EMBL" id="JAEPQZ010000013">
    <property type="protein sequence ID" value="KAG2174168.1"/>
    <property type="molecule type" value="Genomic_DNA"/>
</dbReference>
<dbReference type="OrthoDB" id="2290958at2759"/>
<feature type="region of interest" description="Disordered" evidence="1">
    <location>
        <begin position="140"/>
        <end position="176"/>
    </location>
</feature>
<evidence type="ECO:0000256" key="1">
    <source>
        <dbReference type="SAM" id="MobiDB-lite"/>
    </source>
</evidence>
<dbReference type="AlphaFoldDB" id="A0A8H7PHP8"/>
<feature type="region of interest" description="Disordered" evidence="1">
    <location>
        <begin position="368"/>
        <end position="392"/>
    </location>
</feature>
<feature type="region of interest" description="Disordered" evidence="1">
    <location>
        <begin position="301"/>
        <end position="324"/>
    </location>
</feature>
<feature type="compositionally biased region" description="Basic and acidic residues" evidence="1">
    <location>
        <begin position="370"/>
        <end position="381"/>
    </location>
</feature>
<proteinExistence type="predicted"/>
<gene>
    <name evidence="2" type="ORF">INT43_004188</name>
</gene>
<reference evidence="2" key="1">
    <citation type="submission" date="2020-12" db="EMBL/GenBank/DDBJ databases">
        <title>Metabolic potential, ecology and presence of endohyphal bacteria is reflected in genomic diversity of Mucoromycotina.</title>
        <authorList>
            <person name="Muszewska A."/>
            <person name="Okrasinska A."/>
            <person name="Steczkiewicz K."/>
            <person name="Drgas O."/>
            <person name="Orlowska M."/>
            <person name="Perlinska-Lenart U."/>
            <person name="Aleksandrzak-Piekarczyk T."/>
            <person name="Szatraj K."/>
            <person name="Zielenkiewicz U."/>
            <person name="Pilsyk S."/>
            <person name="Malc E."/>
            <person name="Mieczkowski P."/>
            <person name="Kruszewska J.S."/>
            <person name="Biernat P."/>
            <person name="Pawlowska J."/>
        </authorList>
    </citation>
    <scope>NUCLEOTIDE SEQUENCE</scope>
    <source>
        <strain evidence="2">WA0000067209</strain>
    </source>
</reference>
<feature type="compositionally biased region" description="Polar residues" evidence="1">
    <location>
        <begin position="301"/>
        <end position="314"/>
    </location>
</feature>
<sequence length="491" mass="55043">MTHHSSKSYSSYSPPSLSEVSDAYSTRRALSRLKSDGQSFFGRISSKLRRTESQHEKSKTLEYKLSTTNLRECDSRYELARYVKRREQIQLVSAADPRLTRKDSSANLTANSRLPPTIGNKDSAEKTRWKFGLKHYLSTRNKENLPEKHHRKSKSAPASAFESTYMSDSSQQEIPPADSSYSGILLKKPSSRSLKNTAIPKTIPITMEHKPYSLPMNDSAIPTSILDQPQNLSYLLASNITVKSEDLTAKEFADITGIKICSDDEISEANLATVKSNCLSQKTSNGSGDEEMHSLKSLHSTPHTTIHSTCNRQGSSGCHSRSSSTNKRLQIWEQEFWTNSPTLPSSFSKSGSQDDIQAQMACYPLSKSKSLQEHHNDESKHISRRRNTTHNATSPLMIHQGMINSGAQLYAEMLPNAAKLFNTTQSQAPVLRRGRFEITIENATTDSQLVENTNPKEQNQLSQTTLQNSTIRIDNAELTKGDIIEWKRKKK</sequence>
<comment type="caution">
    <text evidence="2">The sequence shown here is derived from an EMBL/GenBank/DDBJ whole genome shotgun (WGS) entry which is preliminary data.</text>
</comment>
<feature type="compositionally biased region" description="Low complexity" evidence="1">
    <location>
        <begin position="315"/>
        <end position="324"/>
    </location>
</feature>
<protein>
    <submittedName>
        <fullName evidence="2">Uncharacterized protein</fullName>
    </submittedName>
</protein>
<feature type="compositionally biased region" description="Polar residues" evidence="1">
    <location>
        <begin position="161"/>
        <end position="173"/>
    </location>
</feature>
<evidence type="ECO:0000313" key="2">
    <source>
        <dbReference type="EMBL" id="KAG2174168.1"/>
    </source>
</evidence>
<name>A0A8H7PHP8_MORIS</name>
<dbReference type="Proteomes" id="UP000654370">
    <property type="component" value="Unassembled WGS sequence"/>
</dbReference>
<evidence type="ECO:0000313" key="3">
    <source>
        <dbReference type="Proteomes" id="UP000654370"/>
    </source>
</evidence>
<keyword evidence="3" id="KW-1185">Reference proteome</keyword>
<accession>A0A8H7PHP8</accession>